<keyword evidence="1" id="KW-1133">Transmembrane helix</keyword>
<feature type="transmembrane region" description="Helical" evidence="1">
    <location>
        <begin position="254"/>
        <end position="273"/>
    </location>
</feature>
<feature type="transmembrane region" description="Helical" evidence="1">
    <location>
        <begin position="222"/>
        <end position="242"/>
    </location>
</feature>
<evidence type="ECO:0008006" key="4">
    <source>
        <dbReference type="Google" id="ProtNLM"/>
    </source>
</evidence>
<protein>
    <recommendedName>
        <fullName evidence="4">DUF5009 domain-containing protein</fullName>
    </recommendedName>
</protein>
<evidence type="ECO:0000256" key="1">
    <source>
        <dbReference type="SAM" id="Phobius"/>
    </source>
</evidence>
<feature type="transmembrane region" description="Helical" evidence="1">
    <location>
        <begin position="191"/>
        <end position="210"/>
    </location>
</feature>
<dbReference type="EMBL" id="JAJADR010000006">
    <property type="protein sequence ID" value="MCB2410062.1"/>
    <property type="molecule type" value="Genomic_DNA"/>
</dbReference>
<keyword evidence="3" id="KW-1185">Reference proteome</keyword>
<gene>
    <name evidence="2" type="ORF">LGH74_18880</name>
</gene>
<keyword evidence="1" id="KW-0472">Membrane</keyword>
<organism evidence="2 3">
    <name type="scientific">Hymenobacter lucidus</name>
    <dbReference type="NCBI Taxonomy" id="2880930"/>
    <lineage>
        <taxon>Bacteria</taxon>
        <taxon>Pseudomonadati</taxon>
        <taxon>Bacteroidota</taxon>
        <taxon>Cytophagia</taxon>
        <taxon>Cytophagales</taxon>
        <taxon>Hymenobacteraceae</taxon>
        <taxon>Hymenobacter</taxon>
    </lineage>
</organism>
<feature type="transmembrane region" description="Helical" evidence="1">
    <location>
        <begin position="148"/>
        <end position="170"/>
    </location>
</feature>
<feature type="transmembrane region" description="Helical" evidence="1">
    <location>
        <begin position="109"/>
        <end position="128"/>
    </location>
</feature>
<evidence type="ECO:0000313" key="2">
    <source>
        <dbReference type="EMBL" id="MCB2410062.1"/>
    </source>
</evidence>
<dbReference type="RefSeq" id="WP_226178021.1">
    <property type="nucleotide sequence ID" value="NZ_JAJADR010000006.1"/>
</dbReference>
<proteinExistence type="predicted"/>
<accession>A0ABS8AV01</accession>
<name>A0ABS8AV01_9BACT</name>
<reference evidence="2" key="1">
    <citation type="submission" date="2021-10" db="EMBL/GenBank/DDBJ databases">
        <authorList>
            <person name="Dean J.D."/>
            <person name="Kim M.K."/>
            <person name="Newey C.N."/>
            <person name="Stoker T.S."/>
            <person name="Thompson D.W."/>
            <person name="Grose J.H."/>
        </authorList>
    </citation>
    <scope>NUCLEOTIDE SEQUENCE</scope>
    <source>
        <strain evidence="2">BT178</strain>
    </source>
</reference>
<feature type="transmembrane region" description="Helical" evidence="1">
    <location>
        <begin position="16"/>
        <end position="34"/>
    </location>
</feature>
<feature type="transmembrane region" description="Helical" evidence="1">
    <location>
        <begin position="76"/>
        <end position="97"/>
    </location>
</feature>
<sequence>MSAPAPAVSYSASTKTTISALNSTIIYLLAYLLVNGLHQLATVRMAVRLGIPGVWRVSSIRFSISDPEWWRTAVLAVYGVGPAVCAVVGLAAALWFWKRERGKRGLRKLLLVWIAFHACNLVLGAMVGDTFTESGFWYVPSWLFLAGNIPNIIVAVLCGLLQMVVGYFAAVGFLQTHDSITLMQYQNRRKLIFATILVPWVAGSVLLALFKYPDLSLNERLHFGTMGLLLLPLALACSNELFEFTVKAPQKTQLASGWLVLTLLLALGWWLTLSGGRAF</sequence>
<evidence type="ECO:0000313" key="3">
    <source>
        <dbReference type="Proteomes" id="UP001165296"/>
    </source>
</evidence>
<dbReference type="Proteomes" id="UP001165296">
    <property type="component" value="Unassembled WGS sequence"/>
</dbReference>
<keyword evidence="1" id="KW-0812">Transmembrane</keyword>
<comment type="caution">
    <text evidence="2">The sequence shown here is derived from an EMBL/GenBank/DDBJ whole genome shotgun (WGS) entry which is preliminary data.</text>
</comment>